<evidence type="ECO:0000313" key="2">
    <source>
        <dbReference type="EMBL" id="MEU2265773.1"/>
    </source>
</evidence>
<organism evidence="2 3">
    <name type="scientific">Streptomyces olindensis</name>
    <dbReference type="NCBI Taxonomy" id="358823"/>
    <lineage>
        <taxon>Bacteria</taxon>
        <taxon>Bacillati</taxon>
        <taxon>Actinomycetota</taxon>
        <taxon>Actinomycetes</taxon>
        <taxon>Kitasatosporales</taxon>
        <taxon>Streptomycetaceae</taxon>
        <taxon>Streptomyces</taxon>
    </lineage>
</organism>
<dbReference type="CDD" id="cd06170">
    <property type="entry name" value="LuxR_C_like"/>
    <property type="match status" value="1"/>
</dbReference>
<dbReference type="InterPro" id="IPR036388">
    <property type="entry name" value="WH-like_DNA-bd_sf"/>
</dbReference>
<dbReference type="Proteomes" id="UP001550603">
    <property type="component" value="Unassembled WGS sequence"/>
</dbReference>
<evidence type="ECO:0000313" key="3">
    <source>
        <dbReference type="Proteomes" id="UP001550603"/>
    </source>
</evidence>
<name>A0ABV2XP48_9ACTN</name>
<dbReference type="SUPFAM" id="SSF46894">
    <property type="entry name" value="C-terminal effector domain of the bipartite response regulators"/>
    <property type="match status" value="1"/>
</dbReference>
<dbReference type="SUPFAM" id="SSF56024">
    <property type="entry name" value="Phospholipase D/nuclease"/>
    <property type="match status" value="1"/>
</dbReference>
<keyword evidence="3" id="KW-1185">Reference proteome</keyword>
<gene>
    <name evidence="2" type="ORF">ABZ568_04885</name>
</gene>
<dbReference type="Gene3D" id="1.10.10.10">
    <property type="entry name" value="Winged helix-like DNA-binding domain superfamily/Winged helix DNA-binding domain"/>
    <property type="match status" value="1"/>
</dbReference>
<dbReference type="PROSITE" id="PS50043">
    <property type="entry name" value="HTH_LUXR_2"/>
    <property type="match status" value="1"/>
</dbReference>
<evidence type="ECO:0000259" key="1">
    <source>
        <dbReference type="PROSITE" id="PS50043"/>
    </source>
</evidence>
<feature type="domain" description="HTH luxR-type" evidence="1">
    <location>
        <begin position="152"/>
        <end position="210"/>
    </location>
</feature>
<reference evidence="2 3" key="1">
    <citation type="submission" date="2024-06" db="EMBL/GenBank/DDBJ databases">
        <title>The Natural Products Discovery Center: Release of the First 8490 Sequenced Strains for Exploring Actinobacteria Biosynthetic Diversity.</title>
        <authorList>
            <person name="Kalkreuter E."/>
            <person name="Kautsar S.A."/>
            <person name="Yang D."/>
            <person name="Bader C.D."/>
            <person name="Teijaro C.N."/>
            <person name="Fluegel L."/>
            <person name="Davis C.M."/>
            <person name="Simpson J.R."/>
            <person name="Lauterbach L."/>
            <person name="Steele A.D."/>
            <person name="Gui C."/>
            <person name="Meng S."/>
            <person name="Li G."/>
            <person name="Viehrig K."/>
            <person name="Ye F."/>
            <person name="Su P."/>
            <person name="Kiefer A.F."/>
            <person name="Nichols A."/>
            <person name="Cepeda A.J."/>
            <person name="Yan W."/>
            <person name="Fan B."/>
            <person name="Jiang Y."/>
            <person name="Adhikari A."/>
            <person name="Zheng C.-J."/>
            <person name="Schuster L."/>
            <person name="Cowan T.M."/>
            <person name="Smanski M.J."/>
            <person name="Chevrette M.G."/>
            <person name="De Carvalho L.P.S."/>
            <person name="Shen B."/>
        </authorList>
    </citation>
    <scope>NUCLEOTIDE SEQUENCE [LARGE SCALE GENOMIC DNA]</scope>
    <source>
        <strain evidence="2 3">NPDC019583</strain>
    </source>
</reference>
<sequence length="219" mass="24399">MTLHHPDRRFRSALATARHELVLVRSGETMSPVEREGERLLLLNLLRRWVRISVIWEERLAALPDVRAYVEWQARSGIQVRTSAQVPLPISVVDNTTAVVGPLAGGGSAGRDREENTTVSDCPETVSMLHYLFLGLWDEAKPFSVSVHPSLEKGHAQEVLRMLANGSTDEQIAHRLVVSKRTVSRTVARLLDEMNARSRFEAGAIAARRGYLGATKRAF</sequence>
<dbReference type="EMBL" id="JBEYBN010000004">
    <property type="protein sequence ID" value="MEU2265773.1"/>
    <property type="molecule type" value="Genomic_DNA"/>
</dbReference>
<proteinExistence type="predicted"/>
<dbReference type="RefSeq" id="WP_051648805.1">
    <property type="nucleotide sequence ID" value="NZ_JBEYBN010000004.1"/>
</dbReference>
<dbReference type="InterPro" id="IPR000792">
    <property type="entry name" value="Tscrpt_reg_LuxR_C"/>
</dbReference>
<protein>
    <submittedName>
        <fullName evidence="2">Helix-turn-helix transcriptional regulator</fullName>
    </submittedName>
</protein>
<accession>A0ABV2XP48</accession>
<comment type="caution">
    <text evidence="2">The sequence shown here is derived from an EMBL/GenBank/DDBJ whole genome shotgun (WGS) entry which is preliminary data.</text>
</comment>
<dbReference type="Pfam" id="PF00196">
    <property type="entry name" value="GerE"/>
    <property type="match status" value="1"/>
</dbReference>
<dbReference type="SMART" id="SM00421">
    <property type="entry name" value="HTH_LUXR"/>
    <property type="match status" value="1"/>
</dbReference>
<dbReference type="InterPro" id="IPR016032">
    <property type="entry name" value="Sig_transdc_resp-reg_C-effctor"/>
</dbReference>